<dbReference type="GeneID" id="303366691"/>
<feature type="transmembrane region" description="Helical" evidence="9">
    <location>
        <begin position="162"/>
        <end position="181"/>
    </location>
</feature>
<feature type="domain" description="ABC transporter" evidence="10">
    <location>
        <begin position="336"/>
        <end position="572"/>
    </location>
</feature>
<dbReference type="InterPro" id="IPR017871">
    <property type="entry name" value="ABC_transporter-like_CS"/>
</dbReference>
<dbReference type="CDD" id="cd18548">
    <property type="entry name" value="ABC_6TM_Tm287_like"/>
    <property type="match status" value="1"/>
</dbReference>
<dbReference type="PROSITE" id="PS50893">
    <property type="entry name" value="ABC_TRANSPORTER_2"/>
    <property type="match status" value="1"/>
</dbReference>
<gene>
    <name evidence="12" type="ORF">SAMN02745152_00421</name>
</gene>
<comment type="subcellular location">
    <subcellularLocation>
        <location evidence="1">Cell membrane</location>
        <topology evidence="1">Multi-pass membrane protein</topology>
    </subcellularLocation>
</comment>
<feature type="transmembrane region" description="Helical" evidence="9">
    <location>
        <begin position="278"/>
        <end position="301"/>
    </location>
</feature>
<dbReference type="Pfam" id="PF00005">
    <property type="entry name" value="ABC_tran"/>
    <property type="match status" value="1"/>
</dbReference>
<evidence type="ECO:0000313" key="13">
    <source>
        <dbReference type="Proteomes" id="UP000190395"/>
    </source>
</evidence>
<feature type="transmembrane region" description="Helical" evidence="9">
    <location>
        <begin position="14"/>
        <end position="39"/>
    </location>
</feature>
<evidence type="ECO:0000256" key="9">
    <source>
        <dbReference type="SAM" id="Phobius"/>
    </source>
</evidence>
<dbReference type="GO" id="GO:0005524">
    <property type="term" value="F:ATP binding"/>
    <property type="evidence" value="ECO:0007669"/>
    <property type="project" value="UniProtKB-KW"/>
</dbReference>
<dbReference type="PROSITE" id="PS00211">
    <property type="entry name" value="ABC_TRANSPORTER_1"/>
    <property type="match status" value="1"/>
</dbReference>
<evidence type="ECO:0000256" key="7">
    <source>
        <dbReference type="ARBA" id="ARBA00022989"/>
    </source>
</evidence>
<dbReference type="OrthoDB" id="341671at2"/>
<dbReference type="EMBL" id="FUXC01000002">
    <property type="protein sequence ID" value="SJZ50838.1"/>
    <property type="molecule type" value="Genomic_DNA"/>
</dbReference>
<evidence type="ECO:0000259" key="11">
    <source>
        <dbReference type="PROSITE" id="PS50929"/>
    </source>
</evidence>
<accession>A0A1T4L8G2</accession>
<feature type="transmembrane region" description="Helical" evidence="9">
    <location>
        <begin position="248"/>
        <end position="266"/>
    </location>
</feature>
<dbReference type="PANTHER" id="PTHR43394:SF1">
    <property type="entry name" value="ATP-BINDING CASSETTE SUB-FAMILY B MEMBER 10, MITOCHONDRIAL"/>
    <property type="match status" value="1"/>
</dbReference>
<dbReference type="AlphaFoldDB" id="A0A1T4L8G2"/>
<evidence type="ECO:0000256" key="3">
    <source>
        <dbReference type="ARBA" id="ARBA00022475"/>
    </source>
</evidence>
<dbReference type="PANTHER" id="PTHR43394">
    <property type="entry name" value="ATP-DEPENDENT PERMEASE MDL1, MITOCHONDRIAL"/>
    <property type="match status" value="1"/>
</dbReference>
<feature type="domain" description="ABC transmembrane type-1" evidence="11">
    <location>
        <begin position="23"/>
        <end position="301"/>
    </location>
</feature>
<keyword evidence="7 9" id="KW-1133">Transmembrane helix</keyword>
<organism evidence="12 13">
    <name type="scientific">Treponema berlinense</name>
    <dbReference type="NCBI Taxonomy" id="225004"/>
    <lineage>
        <taxon>Bacteria</taxon>
        <taxon>Pseudomonadati</taxon>
        <taxon>Spirochaetota</taxon>
        <taxon>Spirochaetia</taxon>
        <taxon>Spirochaetales</taxon>
        <taxon>Treponemataceae</taxon>
        <taxon>Treponema</taxon>
    </lineage>
</organism>
<dbReference type="PROSITE" id="PS50929">
    <property type="entry name" value="ABC_TM1F"/>
    <property type="match status" value="1"/>
</dbReference>
<keyword evidence="4 9" id="KW-0812">Transmembrane</keyword>
<dbReference type="Gene3D" id="1.20.1560.10">
    <property type="entry name" value="ABC transporter type 1, transmembrane domain"/>
    <property type="match status" value="1"/>
</dbReference>
<dbReference type="GO" id="GO:0015421">
    <property type="term" value="F:ABC-type oligopeptide transporter activity"/>
    <property type="evidence" value="ECO:0007669"/>
    <property type="project" value="TreeGrafter"/>
</dbReference>
<dbReference type="Proteomes" id="UP000190395">
    <property type="component" value="Unassembled WGS sequence"/>
</dbReference>
<dbReference type="SUPFAM" id="SSF90123">
    <property type="entry name" value="ABC transporter transmembrane region"/>
    <property type="match status" value="1"/>
</dbReference>
<dbReference type="InterPro" id="IPR027417">
    <property type="entry name" value="P-loop_NTPase"/>
</dbReference>
<keyword evidence="2" id="KW-0813">Transport</keyword>
<keyword evidence="5" id="KW-0547">Nucleotide-binding</keyword>
<dbReference type="FunFam" id="3.40.50.300:FF:000221">
    <property type="entry name" value="Multidrug ABC transporter ATP-binding protein"/>
    <property type="match status" value="1"/>
</dbReference>
<evidence type="ECO:0000256" key="1">
    <source>
        <dbReference type="ARBA" id="ARBA00004651"/>
    </source>
</evidence>
<proteinExistence type="predicted"/>
<evidence type="ECO:0000256" key="6">
    <source>
        <dbReference type="ARBA" id="ARBA00022840"/>
    </source>
</evidence>
<protein>
    <submittedName>
        <fullName evidence="12">ATP-binding cassette, subfamily B</fullName>
    </submittedName>
</protein>
<dbReference type="GO" id="GO:0016887">
    <property type="term" value="F:ATP hydrolysis activity"/>
    <property type="evidence" value="ECO:0007669"/>
    <property type="project" value="InterPro"/>
</dbReference>
<feature type="transmembrane region" description="Helical" evidence="9">
    <location>
        <begin position="137"/>
        <end position="156"/>
    </location>
</feature>
<evidence type="ECO:0000256" key="2">
    <source>
        <dbReference type="ARBA" id="ARBA00022448"/>
    </source>
</evidence>
<evidence type="ECO:0000259" key="10">
    <source>
        <dbReference type="PROSITE" id="PS50893"/>
    </source>
</evidence>
<feature type="transmembrane region" description="Helical" evidence="9">
    <location>
        <begin position="59"/>
        <end position="80"/>
    </location>
</feature>
<keyword evidence="13" id="KW-1185">Reference proteome</keyword>
<dbReference type="Pfam" id="PF00664">
    <property type="entry name" value="ABC_membrane"/>
    <property type="match status" value="1"/>
</dbReference>
<keyword evidence="8 9" id="KW-0472">Membrane</keyword>
<keyword evidence="6 12" id="KW-0067">ATP-binding</keyword>
<evidence type="ECO:0000256" key="8">
    <source>
        <dbReference type="ARBA" id="ARBA00023136"/>
    </source>
</evidence>
<sequence length="577" mass="63778">MNLKKIFSGLEKKYVIFTLFTPLVMIGEVVMETVIPLIMAHIIDNGIATKNINYVVRTGIFMVLCTLFSLACGVCGGRLASLASYGFSKNLRANLFKRIQNFSFAGLEHFGTGSLVTRLTTDVTNLQNMYQNLIRSLVRAPLMMLTGTIIACFINLKLALLFFIAIPLLAFLLIFISAKAYPRFQVMFKKYDALNSFVQECMIGIRVIKAFVREDFECEKFEKIAAQLRDCQVRAEKLVICSMPIMKFVIYMCIIATLWFGGNMVILGSMKTGELVSFLTYVTQILMSLMMLSSIFVQFILSKASISRVMEVLAFNTEEDDSTDCSKINSVKDGSIEFLNVAFSYEGKKGNCVLSDINLKIPSGSTVGIIGGTGSSKSTLVSLIPRLYDCTCGCVKVGGADVKNYSYKALRGAVGMVLQKNVLFSGTIEQNLRWGNEYAMPKQIEQACQVADAFNFISELPSGLKTELGQGGVNLSGGQKQRLCIARALLKNPKILILDDSMSAVDTATDSRIRSALRNCLPQTTKIVIAQRIASVQEADFIVVLDEGKITGIGTHSQLLQDNKVYKEIYDSQIRKN</sequence>
<evidence type="ECO:0000256" key="5">
    <source>
        <dbReference type="ARBA" id="ARBA00022741"/>
    </source>
</evidence>
<name>A0A1T4L8G2_9SPIR</name>
<evidence type="ECO:0000313" key="12">
    <source>
        <dbReference type="EMBL" id="SJZ50838.1"/>
    </source>
</evidence>
<dbReference type="InterPro" id="IPR011527">
    <property type="entry name" value="ABC1_TM_dom"/>
</dbReference>
<dbReference type="GO" id="GO:0005886">
    <property type="term" value="C:plasma membrane"/>
    <property type="evidence" value="ECO:0007669"/>
    <property type="project" value="UniProtKB-SubCell"/>
</dbReference>
<keyword evidence="3" id="KW-1003">Cell membrane</keyword>
<dbReference type="Gene3D" id="3.40.50.300">
    <property type="entry name" value="P-loop containing nucleotide triphosphate hydrolases"/>
    <property type="match status" value="1"/>
</dbReference>
<dbReference type="InterPro" id="IPR003439">
    <property type="entry name" value="ABC_transporter-like_ATP-bd"/>
</dbReference>
<dbReference type="InterPro" id="IPR003593">
    <property type="entry name" value="AAA+_ATPase"/>
</dbReference>
<dbReference type="InterPro" id="IPR036640">
    <property type="entry name" value="ABC1_TM_sf"/>
</dbReference>
<dbReference type="STRING" id="225004.SAMN02745152_00421"/>
<dbReference type="InterPro" id="IPR039421">
    <property type="entry name" value="Type_1_exporter"/>
</dbReference>
<reference evidence="12 13" key="1">
    <citation type="submission" date="2017-02" db="EMBL/GenBank/DDBJ databases">
        <authorList>
            <person name="Peterson S.W."/>
        </authorList>
    </citation>
    <scope>NUCLEOTIDE SEQUENCE [LARGE SCALE GENOMIC DNA]</scope>
    <source>
        <strain evidence="12 13">ATCC BAA-909</strain>
    </source>
</reference>
<dbReference type="SMART" id="SM00382">
    <property type="entry name" value="AAA"/>
    <property type="match status" value="1"/>
</dbReference>
<dbReference type="RefSeq" id="WP_078930182.1">
    <property type="nucleotide sequence ID" value="NZ_FUXC01000002.1"/>
</dbReference>
<dbReference type="SUPFAM" id="SSF52540">
    <property type="entry name" value="P-loop containing nucleoside triphosphate hydrolases"/>
    <property type="match status" value="1"/>
</dbReference>
<evidence type="ECO:0000256" key="4">
    <source>
        <dbReference type="ARBA" id="ARBA00022692"/>
    </source>
</evidence>